<evidence type="ECO:0000313" key="1">
    <source>
        <dbReference type="EMBL" id="KAJ4721498.1"/>
    </source>
</evidence>
<keyword evidence="2" id="KW-1185">Reference proteome</keyword>
<reference evidence="1 2" key="1">
    <citation type="journal article" date="2023" name="Science">
        <title>Complex scaffold remodeling in plant triterpene biosynthesis.</title>
        <authorList>
            <person name="De La Pena R."/>
            <person name="Hodgson H."/>
            <person name="Liu J.C."/>
            <person name="Stephenson M.J."/>
            <person name="Martin A.C."/>
            <person name="Owen C."/>
            <person name="Harkess A."/>
            <person name="Leebens-Mack J."/>
            <person name="Jimenez L.E."/>
            <person name="Osbourn A."/>
            <person name="Sattely E.S."/>
        </authorList>
    </citation>
    <scope>NUCLEOTIDE SEQUENCE [LARGE SCALE GENOMIC DNA]</scope>
    <source>
        <strain evidence="2">cv. JPN11</strain>
        <tissue evidence="1">Leaf</tissue>
    </source>
</reference>
<comment type="caution">
    <text evidence="1">The sequence shown here is derived from an EMBL/GenBank/DDBJ whole genome shotgun (WGS) entry which is preliminary data.</text>
</comment>
<name>A0ACC1YEP6_MELAZ</name>
<protein>
    <submittedName>
        <fullName evidence="1">Vinorine synthase</fullName>
    </submittedName>
</protein>
<organism evidence="1 2">
    <name type="scientific">Melia azedarach</name>
    <name type="common">Chinaberry tree</name>
    <dbReference type="NCBI Taxonomy" id="155640"/>
    <lineage>
        <taxon>Eukaryota</taxon>
        <taxon>Viridiplantae</taxon>
        <taxon>Streptophyta</taxon>
        <taxon>Embryophyta</taxon>
        <taxon>Tracheophyta</taxon>
        <taxon>Spermatophyta</taxon>
        <taxon>Magnoliopsida</taxon>
        <taxon>eudicotyledons</taxon>
        <taxon>Gunneridae</taxon>
        <taxon>Pentapetalae</taxon>
        <taxon>rosids</taxon>
        <taxon>malvids</taxon>
        <taxon>Sapindales</taxon>
        <taxon>Meliaceae</taxon>
        <taxon>Melia</taxon>
    </lineage>
</organism>
<accession>A0ACC1YEP6</accession>
<gene>
    <name evidence="1" type="ORF">OWV82_009175</name>
</gene>
<evidence type="ECO:0000313" key="2">
    <source>
        <dbReference type="Proteomes" id="UP001164539"/>
    </source>
</evidence>
<proteinExistence type="predicted"/>
<dbReference type="EMBL" id="CM051397">
    <property type="protein sequence ID" value="KAJ4721498.1"/>
    <property type="molecule type" value="Genomic_DNA"/>
</dbReference>
<sequence>MAISAAKVEVISREIIKPSSPTPHGKRPFKLSLMGQNNSSYISPTTFFYPNIRNGESSDDARIKTSNALKESLSKTLTQFYPLAGKIKDDAFTMIECNDDGAEYIEARVNCCLFDFLQNPSIEFLRKFIPIVNPILCSTTPLLVIQTTYFDCGGFALSFSMAHTIADATTMSMFIGTWTAVAVNHNPNPSPRKAELPEFISSPTLFPARNFPIPNFRHQRSTEKTTESRFVFDGSKIALLRSKASSEKVQQPTRVEAVTAMLWKSTMAASRSIRKGTRPSLIIQAVNMRKRLVPPLPESSVGDFALGFNAKFEDVEIKLEDLVYQLRKGITEFTEKAAEIMKENKLSQMMYEVKMELYETTRTKQNDLDFHLFTSWCKLPWYEADFGWGKPIWVGLMLWEGSSYTILIDRREGDGIEAWMSLPEKEMALVESNEELLQFASLNPSVLGYQETA</sequence>
<dbReference type="Proteomes" id="UP001164539">
    <property type="component" value="Chromosome 4"/>
</dbReference>